<dbReference type="Proteomes" id="UP000199603">
    <property type="component" value="Unassembled WGS sequence"/>
</dbReference>
<gene>
    <name evidence="2" type="ORF">SAMN04488509_10112</name>
</gene>
<dbReference type="InterPro" id="IPR003812">
    <property type="entry name" value="Fido"/>
</dbReference>
<evidence type="ECO:0000313" key="2">
    <source>
        <dbReference type="EMBL" id="SDD06135.1"/>
    </source>
</evidence>
<dbReference type="OrthoDB" id="9802752at2"/>
<accession>A0A1G6RQ66</accession>
<keyword evidence="3" id="KW-1185">Reference proteome</keyword>
<sequence>MRDWVWLDRSVVLTLQMELLEAHGGEPGLRDPDALDTALGAAHELATLGGEFGPEADIAALAATYGHSLCTAKPFRDGNRRTALICTELFLRLNGWRLVASEADWLLTLLDLSIGAMDTEAFAEWLREHLEPEHR</sequence>
<dbReference type="EMBL" id="FNAG01000001">
    <property type="protein sequence ID" value="SDD06135.1"/>
    <property type="molecule type" value="Genomic_DNA"/>
</dbReference>
<name>A0A1G6RQ66_9GAMM</name>
<dbReference type="InterPro" id="IPR006440">
    <property type="entry name" value="Doc"/>
</dbReference>
<dbReference type="PANTHER" id="PTHR39426:SF1">
    <property type="entry name" value="HOMOLOGY TO DEATH-ON-CURING PROTEIN OF PHAGE P1"/>
    <property type="match status" value="1"/>
</dbReference>
<dbReference type="InterPro" id="IPR053737">
    <property type="entry name" value="Type_II_TA_Toxin"/>
</dbReference>
<evidence type="ECO:0000313" key="3">
    <source>
        <dbReference type="Proteomes" id="UP000199603"/>
    </source>
</evidence>
<dbReference type="RefSeq" id="WP_091237423.1">
    <property type="nucleotide sequence ID" value="NZ_FNAG01000001.1"/>
</dbReference>
<dbReference type="Gene3D" id="1.20.120.1870">
    <property type="entry name" value="Fic/DOC protein, Fido domain"/>
    <property type="match status" value="1"/>
</dbReference>
<dbReference type="PROSITE" id="PS51459">
    <property type="entry name" value="FIDO"/>
    <property type="match status" value="1"/>
</dbReference>
<dbReference type="PIRSF" id="PIRSF018297">
    <property type="entry name" value="Doc"/>
    <property type="match status" value="1"/>
</dbReference>
<dbReference type="SUPFAM" id="SSF140931">
    <property type="entry name" value="Fic-like"/>
    <property type="match status" value="1"/>
</dbReference>
<dbReference type="AlphaFoldDB" id="A0A1G6RQ66"/>
<organism evidence="2 3">
    <name type="scientific">Aquimonas voraii</name>
    <dbReference type="NCBI Taxonomy" id="265719"/>
    <lineage>
        <taxon>Bacteria</taxon>
        <taxon>Pseudomonadati</taxon>
        <taxon>Pseudomonadota</taxon>
        <taxon>Gammaproteobacteria</taxon>
        <taxon>Lysobacterales</taxon>
        <taxon>Lysobacteraceae</taxon>
        <taxon>Aquimonas</taxon>
    </lineage>
</organism>
<evidence type="ECO:0000259" key="1">
    <source>
        <dbReference type="PROSITE" id="PS51459"/>
    </source>
</evidence>
<dbReference type="PANTHER" id="PTHR39426">
    <property type="entry name" value="HOMOLOGY TO DEATH-ON-CURING PROTEIN OF PHAGE P1"/>
    <property type="match status" value="1"/>
</dbReference>
<protein>
    <submittedName>
        <fullName evidence="2">Death on curing protein</fullName>
    </submittedName>
</protein>
<dbReference type="InterPro" id="IPR036597">
    <property type="entry name" value="Fido-like_dom_sf"/>
</dbReference>
<reference evidence="2 3" key="1">
    <citation type="submission" date="2016-10" db="EMBL/GenBank/DDBJ databases">
        <authorList>
            <person name="de Groot N.N."/>
        </authorList>
    </citation>
    <scope>NUCLEOTIDE SEQUENCE [LARGE SCALE GENOMIC DNA]</scope>
    <source>
        <strain evidence="2 3">DSM 16957</strain>
    </source>
</reference>
<feature type="domain" description="Fido" evidence="1">
    <location>
        <begin position="7"/>
        <end position="128"/>
    </location>
</feature>
<proteinExistence type="predicted"/>
<dbReference type="Pfam" id="PF02661">
    <property type="entry name" value="Fic"/>
    <property type="match status" value="1"/>
</dbReference>
<dbReference type="GO" id="GO:0016301">
    <property type="term" value="F:kinase activity"/>
    <property type="evidence" value="ECO:0007669"/>
    <property type="project" value="InterPro"/>
</dbReference>